<evidence type="ECO:0000256" key="1">
    <source>
        <dbReference type="ARBA" id="ARBA00022723"/>
    </source>
</evidence>
<dbReference type="NCBIfam" id="TIGR01256">
    <property type="entry name" value="modA"/>
    <property type="match status" value="1"/>
</dbReference>
<dbReference type="CDD" id="cd13539">
    <property type="entry name" value="PBP2_AvModA"/>
    <property type="match status" value="1"/>
</dbReference>
<gene>
    <name evidence="3" type="ORF">MGWOODY_Tha2006</name>
</gene>
<organism evidence="3">
    <name type="scientific">hydrothermal vent metagenome</name>
    <dbReference type="NCBI Taxonomy" id="652676"/>
    <lineage>
        <taxon>unclassified sequences</taxon>
        <taxon>metagenomes</taxon>
        <taxon>ecological metagenomes</taxon>
    </lineage>
</organism>
<sequence length="275" mass="29261">MLKIFSSLCLRTVSGLLLVLGLTLSAVALAESQVDNSVPLTIAVAANFSAPMKLLASEFEQQTGRLVRLSIASSGKLFAQIQHGAPFDVFLSADQDKPQRLVEQGLAVSGSQFTYAVGELALWSSQQHIDPEQTLRQGNFRKLAIANPKLAPYGLAAEQALVSLDLTEASKSKIIFGESIGQAFQFVASGSAELGFVARAQVIAAGSSDSLSKGSVWFLPNNLYAPIRQDAVLLVRAKTDSGAGQFLEFLQSEYAKNTIQNFGYGSISVDAKGSQ</sequence>
<dbReference type="GO" id="GO:0046872">
    <property type="term" value="F:metal ion binding"/>
    <property type="evidence" value="ECO:0007669"/>
    <property type="project" value="UniProtKB-KW"/>
</dbReference>
<evidence type="ECO:0000256" key="2">
    <source>
        <dbReference type="ARBA" id="ARBA00022729"/>
    </source>
</evidence>
<dbReference type="InterPro" id="IPR050682">
    <property type="entry name" value="ModA/WtpA"/>
</dbReference>
<name>A0A160T9E7_9ZZZZ</name>
<accession>A0A160T9E7</accession>
<dbReference type="SUPFAM" id="SSF53850">
    <property type="entry name" value="Periplasmic binding protein-like II"/>
    <property type="match status" value="1"/>
</dbReference>
<reference evidence="3" key="1">
    <citation type="submission" date="2015-10" db="EMBL/GenBank/DDBJ databases">
        <authorList>
            <person name="Gilbert D.G."/>
        </authorList>
    </citation>
    <scope>NUCLEOTIDE SEQUENCE</scope>
</reference>
<proteinExistence type="predicted"/>
<keyword evidence="2" id="KW-0732">Signal</keyword>
<dbReference type="GO" id="GO:0030973">
    <property type="term" value="F:molybdate ion binding"/>
    <property type="evidence" value="ECO:0007669"/>
    <property type="project" value="InterPro"/>
</dbReference>
<dbReference type="EMBL" id="CZQC01000026">
    <property type="protein sequence ID" value="CUS40795.1"/>
    <property type="molecule type" value="Genomic_DNA"/>
</dbReference>
<dbReference type="PIRSF" id="PIRSF004846">
    <property type="entry name" value="ModA"/>
    <property type="match status" value="1"/>
</dbReference>
<dbReference type="InterPro" id="IPR044084">
    <property type="entry name" value="AvModA-like_subst-bd"/>
</dbReference>
<protein>
    <submittedName>
        <fullName evidence="3">Molybdenum ABC transporter, periplasmic molybdenum-binding protein ModA (TC 3.A.1.8.1)</fullName>
    </submittedName>
</protein>
<dbReference type="PANTHER" id="PTHR30632">
    <property type="entry name" value="MOLYBDATE-BINDING PERIPLASMIC PROTEIN"/>
    <property type="match status" value="1"/>
</dbReference>
<dbReference type="InterPro" id="IPR005950">
    <property type="entry name" value="ModA"/>
</dbReference>
<keyword evidence="1" id="KW-0479">Metal-binding</keyword>
<dbReference type="Pfam" id="PF13531">
    <property type="entry name" value="SBP_bac_11"/>
    <property type="match status" value="1"/>
</dbReference>
<dbReference type="Gene3D" id="3.40.190.10">
    <property type="entry name" value="Periplasmic binding protein-like II"/>
    <property type="match status" value="2"/>
</dbReference>
<dbReference type="PANTHER" id="PTHR30632:SF14">
    <property type="entry name" value="TUNGSTATE_MOLYBDATE_CHROMATE-BINDING PROTEIN MODA"/>
    <property type="match status" value="1"/>
</dbReference>
<dbReference type="GO" id="GO:0015689">
    <property type="term" value="P:molybdate ion transport"/>
    <property type="evidence" value="ECO:0007669"/>
    <property type="project" value="InterPro"/>
</dbReference>
<evidence type="ECO:0000313" key="3">
    <source>
        <dbReference type="EMBL" id="CUS40795.1"/>
    </source>
</evidence>
<dbReference type="AlphaFoldDB" id="A0A160T9E7"/>